<dbReference type="AlphaFoldDB" id="A0AAN8QUS3"/>
<keyword evidence="2" id="KW-1185">Reference proteome</keyword>
<reference evidence="1 2" key="1">
    <citation type="submission" date="2021-04" db="EMBL/GenBank/DDBJ databases">
        <authorList>
            <person name="De Guttry C."/>
            <person name="Zahm M."/>
            <person name="Klopp C."/>
            <person name="Cabau C."/>
            <person name="Louis A."/>
            <person name="Berthelot C."/>
            <person name="Parey E."/>
            <person name="Roest Crollius H."/>
            <person name="Montfort J."/>
            <person name="Robinson-Rechavi M."/>
            <person name="Bucao C."/>
            <person name="Bouchez O."/>
            <person name="Gislard M."/>
            <person name="Lluch J."/>
            <person name="Milhes M."/>
            <person name="Lampietro C."/>
            <person name="Lopez Roques C."/>
            <person name="Donnadieu C."/>
            <person name="Braasch I."/>
            <person name="Desvignes T."/>
            <person name="Postlethwait J."/>
            <person name="Bobe J."/>
            <person name="Wedekind C."/>
            <person name="Guiguen Y."/>
        </authorList>
    </citation>
    <scope>NUCLEOTIDE SEQUENCE [LARGE SCALE GENOMIC DNA]</scope>
    <source>
        <strain evidence="1">Cs_M1</strain>
        <tissue evidence="1">Blood</tissue>
    </source>
</reference>
<protein>
    <submittedName>
        <fullName evidence="1">Uncharacterized protein</fullName>
    </submittedName>
</protein>
<feature type="non-terminal residue" evidence="1">
    <location>
        <position position="1"/>
    </location>
</feature>
<accession>A0AAN8QUS3</accession>
<dbReference type="EMBL" id="JAGTTL010000010">
    <property type="protein sequence ID" value="KAK6317390.1"/>
    <property type="molecule type" value="Genomic_DNA"/>
</dbReference>
<evidence type="ECO:0000313" key="1">
    <source>
        <dbReference type="EMBL" id="KAK6317390.1"/>
    </source>
</evidence>
<name>A0AAN8QUS3_9TELE</name>
<gene>
    <name evidence="1" type="ORF">J4Q44_G00127900</name>
</gene>
<organism evidence="1 2">
    <name type="scientific">Coregonus suidteri</name>
    <dbReference type="NCBI Taxonomy" id="861788"/>
    <lineage>
        <taxon>Eukaryota</taxon>
        <taxon>Metazoa</taxon>
        <taxon>Chordata</taxon>
        <taxon>Craniata</taxon>
        <taxon>Vertebrata</taxon>
        <taxon>Euteleostomi</taxon>
        <taxon>Actinopterygii</taxon>
        <taxon>Neopterygii</taxon>
        <taxon>Teleostei</taxon>
        <taxon>Protacanthopterygii</taxon>
        <taxon>Salmoniformes</taxon>
        <taxon>Salmonidae</taxon>
        <taxon>Coregoninae</taxon>
        <taxon>Coregonus</taxon>
    </lineage>
</organism>
<proteinExistence type="predicted"/>
<sequence length="106" mass="12102">NLPEGQPLHLHLHFSHLADALIQSDLQEQLGLSALLKGTFTSFSRRSYPERLTNWCIHPIASGITTLQFFFWGGRRITLSYPRYSLKRWGFKCLRKVVSDSAVLAS</sequence>
<comment type="caution">
    <text evidence="1">The sequence shown here is derived from an EMBL/GenBank/DDBJ whole genome shotgun (WGS) entry which is preliminary data.</text>
</comment>
<dbReference type="Proteomes" id="UP001356427">
    <property type="component" value="Unassembled WGS sequence"/>
</dbReference>
<evidence type="ECO:0000313" key="2">
    <source>
        <dbReference type="Proteomes" id="UP001356427"/>
    </source>
</evidence>